<name>A0A0C9WPC8_9AGAR</name>
<protein>
    <submittedName>
        <fullName evidence="2">Uncharacterized protein</fullName>
    </submittedName>
</protein>
<feature type="region of interest" description="Disordered" evidence="1">
    <location>
        <begin position="66"/>
        <end position="104"/>
    </location>
</feature>
<feature type="compositionally biased region" description="Pro residues" evidence="1">
    <location>
        <begin position="69"/>
        <end position="79"/>
    </location>
</feature>
<accession>A0A0C9WPC8</accession>
<feature type="compositionally biased region" description="Polar residues" evidence="1">
    <location>
        <begin position="94"/>
        <end position="104"/>
    </location>
</feature>
<evidence type="ECO:0000313" key="2">
    <source>
        <dbReference type="EMBL" id="KIJ89363.1"/>
    </source>
</evidence>
<dbReference type="EMBL" id="KN839825">
    <property type="protein sequence ID" value="KIJ89363.1"/>
    <property type="molecule type" value="Genomic_DNA"/>
</dbReference>
<proteinExistence type="predicted"/>
<evidence type="ECO:0000313" key="3">
    <source>
        <dbReference type="Proteomes" id="UP000054477"/>
    </source>
</evidence>
<reference evidence="3" key="2">
    <citation type="submission" date="2015-01" db="EMBL/GenBank/DDBJ databases">
        <title>Evolutionary Origins and Diversification of the Mycorrhizal Mutualists.</title>
        <authorList>
            <consortium name="DOE Joint Genome Institute"/>
            <consortium name="Mycorrhizal Genomics Consortium"/>
            <person name="Kohler A."/>
            <person name="Kuo A."/>
            <person name="Nagy L.G."/>
            <person name="Floudas D."/>
            <person name="Copeland A."/>
            <person name="Barry K.W."/>
            <person name="Cichocki N."/>
            <person name="Veneault-Fourrey C."/>
            <person name="LaButti K."/>
            <person name="Lindquist E.A."/>
            <person name="Lipzen A."/>
            <person name="Lundell T."/>
            <person name="Morin E."/>
            <person name="Murat C."/>
            <person name="Riley R."/>
            <person name="Ohm R."/>
            <person name="Sun H."/>
            <person name="Tunlid A."/>
            <person name="Henrissat B."/>
            <person name="Grigoriev I.V."/>
            <person name="Hibbett D.S."/>
            <person name="Martin F."/>
        </authorList>
    </citation>
    <scope>NUCLEOTIDE SEQUENCE [LARGE SCALE GENOMIC DNA]</scope>
    <source>
        <strain evidence="3">LaAM-08-1</strain>
    </source>
</reference>
<gene>
    <name evidence="2" type="ORF">K443DRAFT_16214</name>
</gene>
<evidence type="ECO:0000256" key="1">
    <source>
        <dbReference type="SAM" id="MobiDB-lite"/>
    </source>
</evidence>
<organism evidence="2 3">
    <name type="scientific">Laccaria amethystina LaAM-08-1</name>
    <dbReference type="NCBI Taxonomy" id="1095629"/>
    <lineage>
        <taxon>Eukaryota</taxon>
        <taxon>Fungi</taxon>
        <taxon>Dikarya</taxon>
        <taxon>Basidiomycota</taxon>
        <taxon>Agaricomycotina</taxon>
        <taxon>Agaricomycetes</taxon>
        <taxon>Agaricomycetidae</taxon>
        <taxon>Agaricales</taxon>
        <taxon>Agaricineae</taxon>
        <taxon>Hydnangiaceae</taxon>
        <taxon>Laccaria</taxon>
    </lineage>
</organism>
<dbReference type="Proteomes" id="UP000054477">
    <property type="component" value="Unassembled WGS sequence"/>
</dbReference>
<dbReference type="HOGENOM" id="CLU_2250562_0_0_1"/>
<sequence>MSYFVLVGLSQLVVLRRASPHDSSQVLDLEVLFSPIPQTPLHAVYDYPLRRLRNLSSQCRNLILKAIPNPTPPKTPPCTQPSVQPPLSLALGAPSSTTQSLPKP</sequence>
<keyword evidence="3" id="KW-1185">Reference proteome</keyword>
<reference evidence="2 3" key="1">
    <citation type="submission" date="2014-04" db="EMBL/GenBank/DDBJ databases">
        <authorList>
            <consortium name="DOE Joint Genome Institute"/>
            <person name="Kuo A."/>
            <person name="Kohler A."/>
            <person name="Nagy L.G."/>
            <person name="Floudas D."/>
            <person name="Copeland A."/>
            <person name="Barry K.W."/>
            <person name="Cichocki N."/>
            <person name="Veneault-Fourrey C."/>
            <person name="LaButti K."/>
            <person name="Lindquist E.A."/>
            <person name="Lipzen A."/>
            <person name="Lundell T."/>
            <person name="Morin E."/>
            <person name="Murat C."/>
            <person name="Sun H."/>
            <person name="Tunlid A."/>
            <person name="Henrissat B."/>
            <person name="Grigoriev I.V."/>
            <person name="Hibbett D.S."/>
            <person name="Martin F."/>
            <person name="Nordberg H.P."/>
            <person name="Cantor M.N."/>
            <person name="Hua S.X."/>
        </authorList>
    </citation>
    <scope>NUCLEOTIDE SEQUENCE [LARGE SCALE GENOMIC DNA]</scope>
    <source>
        <strain evidence="2 3">LaAM-08-1</strain>
    </source>
</reference>
<dbReference type="AlphaFoldDB" id="A0A0C9WPC8"/>